<dbReference type="OrthoDB" id="9814627at2"/>
<proteinExistence type="predicted"/>
<organism evidence="2 3">
    <name type="scientific">Alistipes communis</name>
    <dbReference type="NCBI Taxonomy" id="2585118"/>
    <lineage>
        <taxon>Bacteria</taxon>
        <taxon>Pseudomonadati</taxon>
        <taxon>Bacteroidota</taxon>
        <taxon>Bacteroidia</taxon>
        <taxon>Bacteroidales</taxon>
        <taxon>Rikenellaceae</taxon>
        <taxon>Alistipes</taxon>
    </lineage>
</organism>
<dbReference type="AlphaFoldDB" id="A0A4Y1WVI5"/>
<name>A0A4Y1WVI5_9BACT</name>
<protein>
    <recommendedName>
        <fullName evidence="4">YD repeat (Two copies)</fullName>
    </recommendedName>
</protein>
<accession>A0A4Y1WVI5</accession>
<dbReference type="RefSeq" id="WP_141413179.1">
    <property type="nucleotide sequence ID" value="NZ_AP019735.1"/>
</dbReference>
<feature type="chain" id="PRO_5021260003" description="YD repeat (Two copies)" evidence="1">
    <location>
        <begin position="24"/>
        <end position="1013"/>
    </location>
</feature>
<sequence>MKHPAFVCCAVSFLFLGATSVQAQETSDLTDVHFYPPSAVSMMKYIDYPVSHRTGIPEISIPLYTVRSGSLELPVNLSFHLDDFTRVNQLAGAAGAGWSLSCDLQVSRIINGVDDLKTTGYLHTGVSKPDITSTTLVRSTTDRMRLLWRKGADEDPDRFYYKLLNGGGSFYIERELGPKTVPVTGDRIVFDELGTETFVITGTDGTIYRFSSAVADTATDSQIQPASKTAWKCTEIESADGGSSIAFSYLPYRSRVLQTPGSVSLYDRGELYTTNDEVRYAARYPREERYGSIIYSCTLLFGWDDEGYGPTNFFWKELPDQPENSLTVSKWVESHYIDRITFRGGYAQFEYEAYDDTRTRILNPVLERIVICDTQGVARQTIVFTQSNVDQRYERYLQSVQIGNDTYSFSYGMQHIGDAIADFWGYGYRGHYSGGSADVPCHKVLLDLGTYPVDMYGDKLTYPGDYFQREFSMPSNSFPDEIYRTPDEEKRLLSITYPTGGRTEFVCDHNCFRDGEDAVRRISSYRIKYIRYYDTDDTLLKETAYKYGPGEDGCGIIRHEPDMDDDMGNCHTEQTVSYYYPRDSWSGSYSLGATLRLRTYYPHTIYRTNYDDGSHVQYDEVAEYQSAGGTLSGKTVYKYDLTNRHARPVREVFAYPNAPYPVEGDTWYLGQLDSVVQYKYDGGRFDWVARRAYTYNRYDASERIFCARVWASAVGYLLGGSQQIDDGHTFEYSYNGITPGCMQLSEEVIEQREDDGRILRRRTNYYYDTNPYTASRKETTYADGRTVTERTLYAEDYLPSSVQTMLDRNLLSLPLERVVYTDETVTHGDTFRYDLYGRPDSLSTLASLDLSPASFRFSNRSSTGGKGAYTPDTHYIGRASLRYDADGNICEVQAVGQPPICYLWGYKGQYLVAEIRNAAYDEVTTALGAATVEHIRTSVVLSEGDLAALDGLRTSRKEWHVTTATYIPLVGMASMTDPSGRETTYEYNAHNHLMRVRDHKGKVVNEYEYSFDQ</sequence>
<dbReference type="EMBL" id="AP019735">
    <property type="protein sequence ID" value="BBL04852.1"/>
    <property type="molecule type" value="Genomic_DNA"/>
</dbReference>
<reference evidence="3" key="1">
    <citation type="submission" date="2019-06" db="EMBL/GenBank/DDBJ databases">
        <title>Alistipes onderdonkii subsp. vulgaris subsp. nov., Alistipes dispar sp. nov. and Alistipes communis sp. nov., isolated from human faeces, and creation of Alistipes onderdonkii subsp. onderdonkii subsp. nov.</title>
        <authorList>
            <person name="Sakamoto M."/>
            <person name="Ikeyama N."/>
            <person name="Ogata Y."/>
            <person name="Suda W."/>
            <person name="Iino T."/>
            <person name="Hattori M."/>
            <person name="Ohkuma M."/>
        </authorList>
    </citation>
    <scope>NUCLEOTIDE SEQUENCE [LARGE SCALE GENOMIC DNA]</scope>
    <source>
        <strain evidence="3">5CBH24</strain>
    </source>
</reference>
<dbReference type="Proteomes" id="UP000318946">
    <property type="component" value="Chromosome"/>
</dbReference>
<dbReference type="GeneID" id="78342883"/>
<dbReference type="Pfam" id="PF05593">
    <property type="entry name" value="RHS_repeat"/>
    <property type="match status" value="1"/>
</dbReference>
<keyword evidence="1" id="KW-0732">Signal</keyword>
<keyword evidence="3" id="KW-1185">Reference proteome</keyword>
<gene>
    <name evidence="2" type="ORF">A5CBH24_21650</name>
</gene>
<feature type="signal peptide" evidence="1">
    <location>
        <begin position="1"/>
        <end position="23"/>
    </location>
</feature>
<evidence type="ECO:0008006" key="4">
    <source>
        <dbReference type="Google" id="ProtNLM"/>
    </source>
</evidence>
<evidence type="ECO:0000313" key="3">
    <source>
        <dbReference type="Proteomes" id="UP000318946"/>
    </source>
</evidence>
<evidence type="ECO:0000313" key="2">
    <source>
        <dbReference type="EMBL" id="BBL04852.1"/>
    </source>
</evidence>
<dbReference type="InterPro" id="IPR031325">
    <property type="entry name" value="RHS_repeat"/>
</dbReference>
<evidence type="ECO:0000256" key="1">
    <source>
        <dbReference type="SAM" id="SignalP"/>
    </source>
</evidence>
<dbReference type="KEGG" id="acou:A5CBH24_21650"/>